<feature type="transmembrane region" description="Helical" evidence="5">
    <location>
        <begin position="169"/>
        <end position="187"/>
    </location>
</feature>
<dbReference type="GO" id="GO:0005262">
    <property type="term" value="F:calcium channel activity"/>
    <property type="evidence" value="ECO:0007669"/>
    <property type="project" value="TreeGrafter"/>
</dbReference>
<evidence type="ECO:0000256" key="4">
    <source>
        <dbReference type="ARBA" id="ARBA00023136"/>
    </source>
</evidence>
<dbReference type="EMBL" id="CP042652">
    <property type="protein sequence ID" value="QKE27574.1"/>
    <property type="molecule type" value="Genomic_DNA"/>
</dbReference>
<dbReference type="AlphaFoldDB" id="A0A6M8EWD4"/>
<dbReference type="GO" id="GO:0005886">
    <property type="term" value="C:plasma membrane"/>
    <property type="evidence" value="ECO:0007669"/>
    <property type="project" value="TreeGrafter"/>
</dbReference>
<dbReference type="Pfam" id="PF01699">
    <property type="entry name" value="Na_Ca_ex"/>
    <property type="match status" value="2"/>
</dbReference>
<dbReference type="Gene3D" id="1.20.1420.30">
    <property type="entry name" value="NCX, central ion-binding region"/>
    <property type="match status" value="2"/>
</dbReference>
<name>A0A6M8EWD4_9BACT</name>
<dbReference type="GO" id="GO:0006874">
    <property type="term" value="P:intracellular calcium ion homeostasis"/>
    <property type="evidence" value="ECO:0007669"/>
    <property type="project" value="TreeGrafter"/>
</dbReference>
<proteinExistence type="predicted"/>
<dbReference type="InterPro" id="IPR004837">
    <property type="entry name" value="NaCa_Exmemb"/>
</dbReference>
<keyword evidence="8" id="KW-1185">Reference proteome</keyword>
<dbReference type="PANTHER" id="PTHR10846">
    <property type="entry name" value="SODIUM/POTASSIUM/CALCIUM EXCHANGER"/>
    <property type="match status" value="1"/>
</dbReference>
<feature type="domain" description="Sodium/calcium exchanger membrane region" evidence="6">
    <location>
        <begin position="174"/>
        <end position="316"/>
    </location>
</feature>
<sequence>MILYLAAIIAGFAILVWSADKFVEGAASTAKHLGMPSLLIGILIVGFGTSAPEMVVSAIAAMEGNPALALGNALGSNIVNIALILGITAIVAPITVNSKIVKKEIPLLLLIVLASGYLLLDNSLTLGEGIVLISGFFTLIAWSIVSAFRGRGDTLEAEMDSELIEHEMTLKAGIIWLIIGLVLLIASSRLLVWGAVGVAHEFGVSDLIIGLTIVALGTSLPELAASVIAARKGEHDIAIGNVVGSNMFNILAVIGIATIIAPMNGIPVEVLNRDWIVMFVLTIALLVMSYGFRNKEGKITRFEGMILVVCYIAYNSYLGMTLSGSL</sequence>
<keyword evidence="2 5" id="KW-0812">Transmembrane</keyword>
<feature type="transmembrane region" description="Helical" evidence="5">
    <location>
        <begin position="74"/>
        <end position="95"/>
    </location>
</feature>
<evidence type="ECO:0000256" key="1">
    <source>
        <dbReference type="ARBA" id="ARBA00004141"/>
    </source>
</evidence>
<dbReference type="InterPro" id="IPR004481">
    <property type="entry name" value="K/Na/Ca-exchanger"/>
</dbReference>
<organism evidence="7 8">
    <name type="scientific">Arcobacter acticola</name>
    <dbReference type="NCBI Taxonomy" id="1849015"/>
    <lineage>
        <taxon>Bacteria</taxon>
        <taxon>Pseudomonadati</taxon>
        <taxon>Campylobacterota</taxon>
        <taxon>Epsilonproteobacteria</taxon>
        <taxon>Campylobacterales</taxon>
        <taxon>Arcobacteraceae</taxon>
        <taxon>Arcobacter</taxon>
    </lineage>
</organism>
<feature type="transmembrane region" description="Helical" evidence="5">
    <location>
        <begin position="304"/>
        <end position="323"/>
    </location>
</feature>
<reference evidence="7 8" key="1">
    <citation type="submission" date="2019-08" db="EMBL/GenBank/DDBJ databases">
        <title>Complete genome sequence of Arcobacter acticola.</title>
        <authorList>
            <person name="Miller W."/>
        </authorList>
    </citation>
    <scope>NUCLEOTIDE SEQUENCE [LARGE SCALE GENOMIC DNA]</scope>
    <source>
        <strain evidence="7 8">KCTC 52212</strain>
    </source>
</reference>
<feature type="transmembrane region" description="Helical" evidence="5">
    <location>
        <begin position="242"/>
        <end position="263"/>
    </location>
</feature>
<keyword evidence="3 5" id="KW-1133">Transmembrane helix</keyword>
<dbReference type="PANTHER" id="PTHR10846:SF8">
    <property type="entry name" value="INNER MEMBRANE PROTEIN YRBG"/>
    <property type="match status" value="1"/>
</dbReference>
<protein>
    <submittedName>
        <fullName evidence="7">Calcium:sodium antiporter</fullName>
    </submittedName>
</protein>
<feature type="transmembrane region" description="Helical" evidence="5">
    <location>
        <begin position="35"/>
        <end position="62"/>
    </location>
</feature>
<gene>
    <name evidence="7" type="ORF">AACT_0361</name>
</gene>
<comment type="subcellular location">
    <subcellularLocation>
        <location evidence="1">Membrane</location>
        <topology evidence="1">Multi-pass membrane protein</topology>
    </subcellularLocation>
</comment>
<dbReference type="GO" id="GO:0008273">
    <property type="term" value="F:calcium, potassium:sodium antiporter activity"/>
    <property type="evidence" value="ECO:0007669"/>
    <property type="project" value="TreeGrafter"/>
</dbReference>
<dbReference type="NCBIfam" id="TIGR00367">
    <property type="entry name" value="calcium/sodium antiporter"/>
    <property type="match status" value="1"/>
</dbReference>
<dbReference type="Proteomes" id="UP000503483">
    <property type="component" value="Chromosome"/>
</dbReference>
<keyword evidence="4 5" id="KW-0472">Membrane</keyword>
<feature type="transmembrane region" description="Helical" evidence="5">
    <location>
        <begin position="6"/>
        <end position="23"/>
    </location>
</feature>
<dbReference type="InterPro" id="IPR044880">
    <property type="entry name" value="NCX_ion-bd_dom_sf"/>
</dbReference>
<evidence type="ECO:0000256" key="3">
    <source>
        <dbReference type="ARBA" id="ARBA00022989"/>
    </source>
</evidence>
<feature type="transmembrane region" description="Helical" evidence="5">
    <location>
        <begin position="207"/>
        <end position="230"/>
    </location>
</feature>
<dbReference type="KEGG" id="paco:AACT_0361"/>
<evidence type="ECO:0000313" key="8">
    <source>
        <dbReference type="Proteomes" id="UP000503483"/>
    </source>
</evidence>
<dbReference type="RefSeq" id="WP_172124415.1">
    <property type="nucleotide sequence ID" value="NZ_CP042652.1"/>
</dbReference>
<feature type="transmembrane region" description="Helical" evidence="5">
    <location>
        <begin position="130"/>
        <end position="148"/>
    </location>
</feature>
<accession>A0A6M8EWD4</accession>
<evidence type="ECO:0000256" key="2">
    <source>
        <dbReference type="ARBA" id="ARBA00022692"/>
    </source>
</evidence>
<feature type="transmembrane region" description="Helical" evidence="5">
    <location>
        <begin position="275"/>
        <end position="292"/>
    </location>
</feature>
<evidence type="ECO:0000256" key="5">
    <source>
        <dbReference type="SAM" id="Phobius"/>
    </source>
</evidence>
<feature type="domain" description="Sodium/calcium exchanger membrane region" evidence="6">
    <location>
        <begin position="4"/>
        <end position="144"/>
    </location>
</feature>
<evidence type="ECO:0000259" key="6">
    <source>
        <dbReference type="Pfam" id="PF01699"/>
    </source>
</evidence>
<evidence type="ECO:0000313" key="7">
    <source>
        <dbReference type="EMBL" id="QKE27574.1"/>
    </source>
</evidence>